<name>U7QF61_9CYAN</name>
<dbReference type="RefSeq" id="WP_023067204.1">
    <property type="nucleotide sequence ID" value="NZ_AUZM01000034.1"/>
</dbReference>
<keyword evidence="2" id="KW-1133">Transmembrane helix</keyword>
<evidence type="ECO:0000313" key="3">
    <source>
        <dbReference type="EMBL" id="ERT06589.1"/>
    </source>
</evidence>
<sequence>MSQSSVVNSSKTSDSLQPALKAVLGSLDIQLEDELSRYRRYRRKTTPATEAKKPSNSYTQKPSEVLSVSDGENNIEPSSTPSSQSKSSSSQISSGWESVVLPGSAPLAPRTQLQSEPSHSNSSGSSFTSFSDNTREPDGYLESSQQLVKSLEERRAKRRQRSWAASLFTPVGIGSMLLFLLSCIGLGYVVMSPSGMATLGLNRWLSKLNPNAQQTDEITDPNTIESIEPQPNLAAREFVDLDLDTLSNINPSPNPIPAPTTQTPIPTNGQNLTPPSPLPSGPGMSNLTNELLPDPVPPTPKPVPTTAPAPAPVPKPAAGAATKPNTNPVKAGDNLYYVVTSYTDERSLEKAREVVPDAYVREFKTGVKVQMGALDNPEAAKRLAEELRVQGISVQYDTPKAGQ</sequence>
<feature type="transmembrane region" description="Helical" evidence="2">
    <location>
        <begin position="163"/>
        <end position="191"/>
    </location>
</feature>
<evidence type="ECO:0000313" key="4">
    <source>
        <dbReference type="Proteomes" id="UP000017127"/>
    </source>
</evidence>
<feature type="compositionally biased region" description="Low complexity" evidence="1">
    <location>
        <begin position="259"/>
        <end position="268"/>
    </location>
</feature>
<feature type="compositionally biased region" description="Low complexity" evidence="1">
    <location>
        <begin position="78"/>
        <end position="91"/>
    </location>
</feature>
<evidence type="ECO:0000256" key="2">
    <source>
        <dbReference type="SAM" id="Phobius"/>
    </source>
</evidence>
<gene>
    <name evidence="3" type="ORF">M595_3467</name>
</gene>
<protein>
    <recommendedName>
        <fullName evidence="5">Sporulation related domain protein</fullName>
    </recommendedName>
</protein>
<dbReference type="EMBL" id="AUZM01000034">
    <property type="protein sequence ID" value="ERT06589.1"/>
    <property type="molecule type" value="Genomic_DNA"/>
</dbReference>
<evidence type="ECO:0008006" key="5">
    <source>
        <dbReference type="Google" id="ProtNLM"/>
    </source>
</evidence>
<feature type="compositionally biased region" description="Low complexity" evidence="1">
    <location>
        <begin position="115"/>
        <end position="131"/>
    </location>
</feature>
<proteinExistence type="predicted"/>
<feature type="region of interest" description="Disordered" evidence="1">
    <location>
        <begin position="245"/>
        <end position="331"/>
    </location>
</feature>
<dbReference type="OrthoDB" id="532902at2"/>
<keyword evidence="2" id="KW-0472">Membrane</keyword>
<organism evidence="3 4">
    <name type="scientific">Lyngbya aestuarii BL J</name>
    <dbReference type="NCBI Taxonomy" id="1348334"/>
    <lineage>
        <taxon>Bacteria</taxon>
        <taxon>Bacillati</taxon>
        <taxon>Cyanobacteriota</taxon>
        <taxon>Cyanophyceae</taxon>
        <taxon>Oscillatoriophycideae</taxon>
        <taxon>Oscillatoriales</taxon>
        <taxon>Microcoleaceae</taxon>
        <taxon>Lyngbya</taxon>
    </lineage>
</organism>
<accession>U7QF61</accession>
<keyword evidence="4" id="KW-1185">Reference proteome</keyword>
<keyword evidence="2" id="KW-0812">Transmembrane</keyword>
<feature type="compositionally biased region" description="Low complexity" evidence="1">
    <location>
        <begin position="316"/>
        <end position="328"/>
    </location>
</feature>
<feature type="region of interest" description="Disordered" evidence="1">
    <location>
        <begin position="34"/>
        <end position="91"/>
    </location>
</feature>
<dbReference type="Proteomes" id="UP000017127">
    <property type="component" value="Unassembled WGS sequence"/>
</dbReference>
<reference evidence="3 4" key="1">
    <citation type="journal article" date="2013" name="Front. Microbiol.">
        <title>Comparative genomic analyses of the cyanobacterium, Lyngbya aestuarii BL J, a powerful hydrogen producer.</title>
        <authorList>
            <person name="Kothari A."/>
            <person name="Vaughn M."/>
            <person name="Garcia-Pichel F."/>
        </authorList>
    </citation>
    <scope>NUCLEOTIDE SEQUENCE [LARGE SCALE GENOMIC DNA]</scope>
    <source>
        <strain evidence="3 4">BL J</strain>
    </source>
</reference>
<evidence type="ECO:0000256" key="1">
    <source>
        <dbReference type="SAM" id="MobiDB-lite"/>
    </source>
</evidence>
<feature type="compositionally biased region" description="Pro residues" evidence="1">
    <location>
        <begin position="294"/>
        <end position="315"/>
    </location>
</feature>
<dbReference type="AlphaFoldDB" id="U7QF61"/>
<comment type="caution">
    <text evidence="3">The sequence shown here is derived from an EMBL/GenBank/DDBJ whole genome shotgun (WGS) entry which is preliminary data.</text>
</comment>
<feature type="region of interest" description="Disordered" evidence="1">
    <location>
        <begin position="107"/>
        <end position="147"/>
    </location>
</feature>